<reference evidence="1" key="1">
    <citation type="journal article" date="2014" name="Int. J. Syst. Evol. Microbiol.">
        <title>Complete genome sequence of Corynebacterium casei LMG S-19264T (=DSM 44701T), isolated from a smear-ripened cheese.</title>
        <authorList>
            <consortium name="US DOE Joint Genome Institute (JGI-PGF)"/>
            <person name="Walter F."/>
            <person name="Albersmeier A."/>
            <person name="Kalinowski J."/>
            <person name="Ruckert C."/>
        </authorList>
    </citation>
    <scope>NUCLEOTIDE SEQUENCE</scope>
    <source>
        <strain evidence="1">CGMCC 1.7086</strain>
    </source>
</reference>
<dbReference type="Pfam" id="PF04317">
    <property type="entry name" value="DUF463"/>
    <property type="match status" value="1"/>
</dbReference>
<name>A0A917Z1A5_9ALTE</name>
<dbReference type="InterPro" id="IPR007413">
    <property type="entry name" value="YcjX-like"/>
</dbReference>
<evidence type="ECO:0008006" key="3">
    <source>
        <dbReference type="Google" id="ProtNLM"/>
    </source>
</evidence>
<keyword evidence="2" id="KW-1185">Reference proteome</keyword>
<sequence>MSGSGMQSLFGRIQTKAHQTASRMADQHVKLAVTGLSGAGKTAFITSLVNQLLEGNGTANLPFFTLTKEQRLVGVRRVAQPDVRLARFAYEQGMEALNAAQPSWPVPTRGVSQIRLHVRYKPGQGVSRYLFDQSTLILDILDYPGEWLLDLPLLGMDFPQWSAFCTQQMEEGGREVLSQPFRQAMKNLDWLGQENELQLQQLAEVFRQYLSDCKKHGLELVQPGRFVLPGELEGAPVLQFIPFIGEQAQMDWQHIPSGSNLALAMERFEQYRTKVVKPFYKAYFSDFDRQIVLVDCLSALNRGEQAFDELQRAINWILKSFDYGKNSLLRRMFSPRIDKLVFAASKADHITPDQQDNLIRLLESMVHNARQDMQYRGVRIQTTALAAIRASNVGQTQYQGQRLSVLSGHDLNGQPITLYPGDVPARRPAPTFWQSQGFEFPNFAPPLRDPLTALPHIRMDQMLEFLLGDKLA</sequence>
<evidence type="ECO:0000313" key="2">
    <source>
        <dbReference type="Proteomes" id="UP000606935"/>
    </source>
</evidence>
<accession>A0A917Z1A5</accession>
<comment type="caution">
    <text evidence="1">The sequence shown here is derived from an EMBL/GenBank/DDBJ whole genome shotgun (WGS) entry which is preliminary data.</text>
</comment>
<evidence type="ECO:0000313" key="1">
    <source>
        <dbReference type="EMBL" id="GGO72222.1"/>
    </source>
</evidence>
<gene>
    <name evidence="1" type="ORF">GCM10010982_29830</name>
</gene>
<proteinExistence type="predicted"/>
<reference evidence="1" key="2">
    <citation type="submission" date="2020-09" db="EMBL/GenBank/DDBJ databases">
        <authorList>
            <person name="Sun Q."/>
            <person name="Zhou Y."/>
        </authorList>
    </citation>
    <scope>NUCLEOTIDE SEQUENCE</scope>
    <source>
        <strain evidence="1">CGMCC 1.7086</strain>
    </source>
</reference>
<dbReference type="AlphaFoldDB" id="A0A917Z1A5"/>
<dbReference type="EMBL" id="BMLS01000005">
    <property type="protein sequence ID" value="GGO72222.1"/>
    <property type="molecule type" value="Genomic_DNA"/>
</dbReference>
<dbReference type="PANTHER" id="PTHR38605">
    <property type="entry name" value="ATPASE-RELATED"/>
    <property type="match status" value="1"/>
</dbReference>
<dbReference type="SUPFAM" id="SSF52540">
    <property type="entry name" value="P-loop containing nucleoside triphosphate hydrolases"/>
    <property type="match status" value="1"/>
</dbReference>
<dbReference type="PANTHER" id="PTHR38605:SF1">
    <property type="entry name" value="ATPASE"/>
    <property type="match status" value="1"/>
</dbReference>
<dbReference type="Proteomes" id="UP000606935">
    <property type="component" value="Unassembled WGS sequence"/>
</dbReference>
<dbReference type="InterPro" id="IPR027417">
    <property type="entry name" value="P-loop_NTPase"/>
</dbReference>
<dbReference type="PIRSF" id="PIRSF019381">
    <property type="entry name" value="YcjX"/>
    <property type="match status" value="1"/>
</dbReference>
<protein>
    <recommendedName>
        <fullName evidence="3">ATPase</fullName>
    </recommendedName>
</protein>
<organism evidence="1 2">
    <name type="scientific">Bowmanella pacifica</name>
    <dbReference type="NCBI Taxonomy" id="502051"/>
    <lineage>
        <taxon>Bacteria</taxon>
        <taxon>Pseudomonadati</taxon>
        <taxon>Pseudomonadota</taxon>
        <taxon>Gammaproteobacteria</taxon>
        <taxon>Alteromonadales</taxon>
        <taxon>Alteromonadaceae</taxon>
        <taxon>Bowmanella</taxon>
    </lineage>
</organism>